<name>A0ABP1YY25_THIA3</name>
<proteinExistence type="predicted"/>
<evidence type="ECO:0000313" key="1">
    <source>
        <dbReference type="EMBL" id="CQR26938.1"/>
    </source>
</evidence>
<keyword evidence="2" id="KW-1185">Reference proteome</keyword>
<dbReference type="Proteomes" id="UP000078599">
    <property type="component" value="Unassembled WGS sequence"/>
</dbReference>
<gene>
    <name evidence="1" type="ORF">THICB1_100369</name>
</gene>
<sequence length="26" mass="2812">MRPGMRLALAFALLSPIQLTADLDTP</sequence>
<protein>
    <submittedName>
        <fullName evidence="1">Uncharacterized protein</fullName>
    </submittedName>
</protein>
<dbReference type="EMBL" id="CTRI01000002">
    <property type="protein sequence ID" value="CQR26938.1"/>
    <property type="molecule type" value="Genomic_DNA"/>
</dbReference>
<accession>A0ABP1YY25</accession>
<organism evidence="1 2">
    <name type="scientific">Thiomonas arsenitoxydans (strain DSM 22701 / CIP 110005 / 3As)</name>
    <dbReference type="NCBI Taxonomy" id="426114"/>
    <lineage>
        <taxon>Bacteria</taxon>
        <taxon>Pseudomonadati</taxon>
        <taxon>Pseudomonadota</taxon>
        <taxon>Betaproteobacteria</taxon>
        <taxon>Burkholderiales</taxon>
        <taxon>Thiomonas</taxon>
    </lineage>
</organism>
<evidence type="ECO:0000313" key="2">
    <source>
        <dbReference type="Proteomes" id="UP000078599"/>
    </source>
</evidence>
<reference evidence="1 2" key="1">
    <citation type="submission" date="2015-03" db="EMBL/GenBank/DDBJ databases">
        <authorList>
            <person name="Regsiter A."/>
            <person name="william w."/>
        </authorList>
    </citation>
    <scope>NUCLEOTIDE SEQUENCE [LARGE SCALE GENOMIC DNA]</scope>
    <source>
        <strain evidence="1 2">CB1</strain>
    </source>
</reference>
<comment type="caution">
    <text evidence="1">The sequence shown here is derived from an EMBL/GenBank/DDBJ whole genome shotgun (WGS) entry which is preliminary data.</text>
</comment>